<dbReference type="InterPro" id="IPR018490">
    <property type="entry name" value="cNMP-bd_dom_sf"/>
</dbReference>
<accession>A0A4Q1CDP9</accession>
<dbReference type="AlphaFoldDB" id="A0A4Q1CDP9"/>
<feature type="domain" description="Cyclic nucleotide-binding" evidence="1">
    <location>
        <begin position="26"/>
        <end position="112"/>
    </location>
</feature>
<dbReference type="CDD" id="cd00038">
    <property type="entry name" value="CAP_ED"/>
    <property type="match status" value="1"/>
</dbReference>
<proteinExistence type="predicted"/>
<keyword evidence="3" id="KW-1185">Reference proteome</keyword>
<dbReference type="SUPFAM" id="SSF51206">
    <property type="entry name" value="cAMP-binding domain-like"/>
    <property type="match status" value="1"/>
</dbReference>
<dbReference type="Gene3D" id="2.60.120.10">
    <property type="entry name" value="Jelly Rolls"/>
    <property type="match status" value="1"/>
</dbReference>
<name>A0A4Q1CDP9_9BACT</name>
<reference evidence="2 3" key="1">
    <citation type="submission" date="2019-01" db="EMBL/GenBank/DDBJ databases">
        <title>Lacibacter sp. strain TTM-7.</title>
        <authorList>
            <person name="Chen W.-M."/>
        </authorList>
    </citation>
    <scope>NUCLEOTIDE SEQUENCE [LARGE SCALE GENOMIC DNA]</scope>
    <source>
        <strain evidence="2 3">TTM-7</strain>
    </source>
</reference>
<evidence type="ECO:0000313" key="2">
    <source>
        <dbReference type="EMBL" id="RXK57785.1"/>
    </source>
</evidence>
<comment type="caution">
    <text evidence="2">The sequence shown here is derived from an EMBL/GenBank/DDBJ whole genome shotgun (WGS) entry which is preliminary data.</text>
</comment>
<dbReference type="Pfam" id="PF00027">
    <property type="entry name" value="cNMP_binding"/>
    <property type="match status" value="1"/>
</dbReference>
<dbReference type="InterPro" id="IPR000595">
    <property type="entry name" value="cNMP-bd_dom"/>
</dbReference>
<protein>
    <submittedName>
        <fullName evidence="2">Crp/Fnr family transcriptional regulator</fullName>
    </submittedName>
</protein>
<sequence length="187" mass="22052">MEQYLRSFNLFSNDEIEKALQAASYRKIGKGGFLIREEQVCKHVWFVQSGLFRSFYTNTTGEEITYCFAFANTFITAYSSFLTQEKSVENIHALSDAEVYAIPRETILQLEQSSTNWLRFSKLIAEQEYMKMEQRVFLLQKENAENRYKDLLEKHPDYLQQIPLQHLASYLGITQRHLSRIRRAITI</sequence>
<organism evidence="2 3">
    <name type="scientific">Lacibacter luteus</name>
    <dbReference type="NCBI Taxonomy" id="2508719"/>
    <lineage>
        <taxon>Bacteria</taxon>
        <taxon>Pseudomonadati</taxon>
        <taxon>Bacteroidota</taxon>
        <taxon>Chitinophagia</taxon>
        <taxon>Chitinophagales</taxon>
        <taxon>Chitinophagaceae</taxon>
        <taxon>Lacibacter</taxon>
    </lineage>
</organism>
<evidence type="ECO:0000259" key="1">
    <source>
        <dbReference type="Pfam" id="PF00027"/>
    </source>
</evidence>
<evidence type="ECO:0000313" key="3">
    <source>
        <dbReference type="Proteomes" id="UP000290204"/>
    </source>
</evidence>
<dbReference type="Proteomes" id="UP000290204">
    <property type="component" value="Unassembled WGS sequence"/>
</dbReference>
<gene>
    <name evidence="2" type="ORF">ESA94_19900</name>
</gene>
<dbReference type="InterPro" id="IPR014710">
    <property type="entry name" value="RmlC-like_jellyroll"/>
</dbReference>
<dbReference type="RefSeq" id="WP_129132709.1">
    <property type="nucleotide sequence ID" value="NZ_SDHW01000008.1"/>
</dbReference>
<dbReference type="EMBL" id="SDHW01000008">
    <property type="protein sequence ID" value="RXK57785.1"/>
    <property type="molecule type" value="Genomic_DNA"/>
</dbReference>
<dbReference type="OrthoDB" id="680421at2"/>